<gene>
    <name evidence="3" type="ORF">Pyn_03088</name>
</gene>
<dbReference type="STRING" id="2094558.A0A314YQ26"/>
<comment type="caution">
    <text evidence="3">The sequence shown here is derived from an EMBL/GenBank/DDBJ whole genome shotgun (WGS) entry which is preliminary data.</text>
</comment>
<evidence type="ECO:0000256" key="1">
    <source>
        <dbReference type="SAM" id="Phobius"/>
    </source>
</evidence>
<dbReference type="PANTHER" id="PTHR35546">
    <property type="entry name" value="F-BOX PROTEIN INTERACTION DOMAIN PROTEIN-RELATED"/>
    <property type="match status" value="1"/>
</dbReference>
<protein>
    <recommendedName>
        <fullName evidence="2">F-box associated beta-propeller type 3 domain-containing protein</fullName>
    </recommendedName>
</protein>
<dbReference type="OrthoDB" id="1845982at2759"/>
<sequence length="395" mass="46321">MASPTSLPSEIWFDHILTRIESLDSLGMCRVVSKDWNHITYESRFWQLFCKRSDTVHSGFLIQTSHNGKHSSTFVSVDNKANKTLNLPILNFLPAPVKVEAVSSQGGLVFCLNQNHRRVPEYFVCKPTTLQWETLPNPKTRYITLSNAIVVLSSKPLRYKIIRFSKPVKCNPQPYKNLITCEVFDSNTREWKQLKHVSLPDSVFFSLRHCVTSCGACYWLLTNNQVLAFYYEDDKESWELFDSPESVSDSDWSKYNKLVEYQGRLALMYFEGELMELWVMEDHEKKVWRRHKVISLKALKELEGHDYAYIFPVAHYSSDIALMKGLKQVSFYKFQGSSSYKVVKLEHKPNEIFKLQSDFEKVNLRGPWRWRDFSFIFFVFGFSLFCYFVRFVLGL</sequence>
<dbReference type="InterPro" id="IPR055290">
    <property type="entry name" value="At3g26010-like"/>
</dbReference>
<dbReference type="AlphaFoldDB" id="A0A314YQ26"/>
<dbReference type="Gene3D" id="1.20.1280.50">
    <property type="match status" value="1"/>
</dbReference>
<dbReference type="InterPro" id="IPR017451">
    <property type="entry name" value="F-box-assoc_interact_dom"/>
</dbReference>
<accession>A0A314YQ26</accession>
<dbReference type="NCBIfam" id="TIGR01640">
    <property type="entry name" value="F_box_assoc_1"/>
    <property type="match status" value="1"/>
</dbReference>
<evidence type="ECO:0000313" key="4">
    <source>
        <dbReference type="Proteomes" id="UP000250321"/>
    </source>
</evidence>
<dbReference type="SUPFAM" id="SSF81383">
    <property type="entry name" value="F-box domain"/>
    <property type="match status" value="1"/>
</dbReference>
<dbReference type="EMBL" id="PJQY01000663">
    <property type="protein sequence ID" value="PQQ08893.1"/>
    <property type="molecule type" value="Genomic_DNA"/>
</dbReference>
<name>A0A314YQ26_PRUYE</name>
<evidence type="ECO:0000259" key="2">
    <source>
        <dbReference type="Pfam" id="PF08268"/>
    </source>
</evidence>
<dbReference type="InterPro" id="IPR036047">
    <property type="entry name" value="F-box-like_dom_sf"/>
</dbReference>
<proteinExistence type="predicted"/>
<reference evidence="3 4" key="1">
    <citation type="submission" date="2018-02" db="EMBL/GenBank/DDBJ databases">
        <title>Draft genome of wild Prunus yedoensis var. nudiflora.</title>
        <authorList>
            <person name="Baek S."/>
            <person name="Kim J.-H."/>
            <person name="Choi K."/>
            <person name="Kim G.-B."/>
            <person name="Cho A."/>
            <person name="Jang H."/>
            <person name="Shin C.-H."/>
            <person name="Yu H.-J."/>
            <person name="Mun J.-H."/>
        </authorList>
    </citation>
    <scope>NUCLEOTIDE SEQUENCE [LARGE SCALE GENOMIC DNA]</scope>
    <source>
        <strain evidence="4">cv. Jeju island</strain>
        <tissue evidence="3">Leaf</tissue>
    </source>
</reference>
<feature type="transmembrane region" description="Helical" evidence="1">
    <location>
        <begin position="373"/>
        <end position="393"/>
    </location>
</feature>
<organism evidence="3 4">
    <name type="scientific">Prunus yedoensis var. nudiflora</name>
    <dbReference type="NCBI Taxonomy" id="2094558"/>
    <lineage>
        <taxon>Eukaryota</taxon>
        <taxon>Viridiplantae</taxon>
        <taxon>Streptophyta</taxon>
        <taxon>Embryophyta</taxon>
        <taxon>Tracheophyta</taxon>
        <taxon>Spermatophyta</taxon>
        <taxon>Magnoliopsida</taxon>
        <taxon>eudicotyledons</taxon>
        <taxon>Gunneridae</taxon>
        <taxon>Pentapetalae</taxon>
        <taxon>rosids</taxon>
        <taxon>fabids</taxon>
        <taxon>Rosales</taxon>
        <taxon>Rosaceae</taxon>
        <taxon>Amygdaloideae</taxon>
        <taxon>Amygdaleae</taxon>
        <taxon>Prunus</taxon>
    </lineage>
</organism>
<keyword evidence="1" id="KW-1133">Transmembrane helix</keyword>
<evidence type="ECO:0000313" key="3">
    <source>
        <dbReference type="EMBL" id="PQQ08893.1"/>
    </source>
</evidence>
<keyword evidence="1" id="KW-0812">Transmembrane</keyword>
<keyword evidence="4" id="KW-1185">Reference proteome</keyword>
<keyword evidence="1" id="KW-0472">Membrane</keyword>
<dbReference type="Proteomes" id="UP000250321">
    <property type="component" value="Unassembled WGS sequence"/>
</dbReference>
<dbReference type="InterPro" id="IPR013187">
    <property type="entry name" value="F-box-assoc_dom_typ3"/>
</dbReference>
<feature type="domain" description="F-box associated beta-propeller type 3" evidence="2">
    <location>
        <begin position="82"/>
        <end position="329"/>
    </location>
</feature>
<dbReference type="PANTHER" id="PTHR35546:SF16">
    <property type="entry name" value="F-BOX ASSOCIATED UBIQUITINATION EFFECTOR FAMILY PROTEIN-RELATED"/>
    <property type="match status" value="1"/>
</dbReference>
<dbReference type="Pfam" id="PF08268">
    <property type="entry name" value="FBA_3"/>
    <property type="match status" value="1"/>
</dbReference>